<dbReference type="Proteomes" id="UP000244005">
    <property type="component" value="Unassembled WGS sequence"/>
</dbReference>
<dbReference type="AlphaFoldDB" id="A0A2R6XNA6"/>
<sequence length="91" mass="10311">MRVVDERQKLALARGRPAGLRLGLEQDESRERRLRLLLQSELARSHAAMMMMVMRGQSFGCPVREGEKDMRSSRLLQLLPLMPGLALSPNP</sequence>
<proteinExistence type="predicted"/>
<name>A0A2R6XNA6_MARPO</name>
<keyword evidence="2" id="KW-1185">Reference proteome</keyword>
<organism evidence="1 2">
    <name type="scientific">Marchantia polymorpha</name>
    <name type="common">Common liverwort</name>
    <name type="synonym">Marchantia aquatica</name>
    <dbReference type="NCBI Taxonomy" id="3197"/>
    <lineage>
        <taxon>Eukaryota</taxon>
        <taxon>Viridiplantae</taxon>
        <taxon>Streptophyta</taxon>
        <taxon>Embryophyta</taxon>
        <taxon>Marchantiophyta</taxon>
        <taxon>Marchantiopsida</taxon>
        <taxon>Marchantiidae</taxon>
        <taxon>Marchantiales</taxon>
        <taxon>Marchantiaceae</taxon>
        <taxon>Marchantia</taxon>
    </lineage>
</organism>
<reference evidence="2" key="1">
    <citation type="journal article" date="2017" name="Cell">
        <title>Insights into land plant evolution garnered from the Marchantia polymorpha genome.</title>
        <authorList>
            <person name="Bowman J.L."/>
            <person name="Kohchi T."/>
            <person name="Yamato K.T."/>
            <person name="Jenkins J."/>
            <person name="Shu S."/>
            <person name="Ishizaki K."/>
            <person name="Yamaoka S."/>
            <person name="Nishihama R."/>
            <person name="Nakamura Y."/>
            <person name="Berger F."/>
            <person name="Adam C."/>
            <person name="Aki S.S."/>
            <person name="Althoff F."/>
            <person name="Araki T."/>
            <person name="Arteaga-Vazquez M.A."/>
            <person name="Balasubrmanian S."/>
            <person name="Barry K."/>
            <person name="Bauer D."/>
            <person name="Boehm C.R."/>
            <person name="Briginshaw L."/>
            <person name="Caballero-Perez J."/>
            <person name="Catarino B."/>
            <person name="Chen F."/>
            <person name="Chiyoda S."/>
            <person name="Chovatia M."/>
            <person name="Davies K.M."/>
            <person name="Delmans M."/>
            <person name="Demura T."/>
            <person name="Dierschke T."/>
            <person name="Dolan L."/>
            <person name="Dorantes-Acosta A.E."/>
            <person name="Eklund D.M."/>
            <person name="Florent S.N."/>
            <person name="Flores-Sandoval E."/>
            <person name="Fujiyama A."/>
            <person name="Fukuzawa H."/>
            <person name="Galik B."/>
            <person name="Grimanelli D."/>
            <person name="Grimwood J."/>
            <person name="Grossniklaus U."/>
            <person name="Hamada T."/>
            <person name="Haseloff J."/>
            <person name="Hetherington A.J."/>
            <person name="Higo A."/>
            <person name="Hirakawa Y."/>
            <person name="Hundley H.N."/>
            <person name="Ikeda Y."/>
            <person name="Inoue K."/>
            <person name="Inoue S.I."/>
            <person name="Ishida S."/>
            <person name="Jia Q."/>
            <person name="Kakita M."/>
            <person name="Kanazawa T."/>
            <person name="Kawai Y."/>
            <person name="Kawashima T."/>
            <person name="Kennedy M."/>
            <person name="Kinose K."/>
            <person name="Kinoshita T."/>
            <person name="Kohara Y."/>
            <person name="Koide E."/>
            <person name="Komatsu K."/>
            <person name="Kopischke S."/>
            <person name="Kubo M."/>
            <person name="Kyozuka J."/>
            <person name="Lagercrantz U."/>
            <person name="Lin S.S."/>
            <person name="Lindquist E."/>
            <person name="Lipzen A.M."/>
            <person name="Lu C.W."/>
            <person name="De Luna E."/>
            <person name="Martienssen R.A."/>
            <person name="Minamino N."/>
            <person name="Mizutani M."/>
            <person name="Mizutani M."/>
            <person name="Mochizuki N."/>
            <person name="Monte I."/>
            <person name="Mosher R."/>
            <person name="Nagasaki H."/>
            <person name="Nakagami H."/>
            <person name="Naramoto S."/>
            <person name="Nishitani K."/>
            <person name="Ohtani M."/>
            <person name="Okamoto T."/>
            <person name="Okumura M."/>
            <person name="Phillips J."/>
            <person name="Pollak B."/>
            <person name="Reinders A."/>
            <person name="Rovekamp M."/>
            <person name="Sano R."/>
            <person name="Sawa S."/>
            <person name="Schmid M.W."/>
            <person name="Shirakawa M."/>
            <person name="Solano R."/>
            <person name="Spunde A."/>
            <person name="Suetsugu N."/>
            <person name="Sugano S."/>
            <person name="Sugiyama A."/>
            <person name="Sun R."/>
            <person name="Suzuki Y."/>
            <person name="Takenaka M."/>
            <person name="Takezawa D."/>
            <person name="Tomogane H."/>
            <person name="Tsuzuki M."/>
            <person name="Ueda T."/>
            <person name="Umeda M."/>
            <person name="Ward J.M."/>
            <person name="Watanabe Y."/>
            <person name="Yazaki K."/>
            <person name="Yokoyama R."/>
            <person name="Yoshitake Y."/>
            <person name="Yotsui I."/>
            <person name="Zachgo S."/>
            <person name="Schmutz J."/>
        </authorList>
    </citation>
    <scope>NUCLEOTIDE SEQUENCE [LARGE SCALE GENOMIC DNA]</scope>
    <source>
        <strain evidence="2">Tak-1</strain>
    </source>
</reference>
<protein>
    <submittedName>
        <fullName evidence="1">Uncharacterized protein</fullName>
    </submittedName>
</protein>
<evidence type="ECO:0000313" key="1">
    <source>
        <dbReference type="EMBL" id="PTQ47583.1"/>
    </source>
</evidence>
<dbReference type="EMBL" id="KZ772679">
    <property type="protein sequence ID" value="PTQ47583.1"/>
    <property type="molecule type" value="Genomic_DNA"/>
</dbReference>
<gene>
    <name evidence="1" type="ORF">MARPO_0007s0038</name>
</gene>
<evidence type="ECO:0000313" key="2">
    <source>
        <dbReference type="Proteomes" id="UP000244005"/>
    </source>
</evidence>
<accession>A0A2R6XNA6</accession>